<evidence type="ECO:0000256" key="3">
    <source>
        <dbReference type="ARBA" id="ARBA00011890"/>
    </source>
</evidence>
<dbReference type="GO" id="GO:0004719">
    <property type="term" value="F:protein-L-isoaspartate (D-aspartate) O-methyltransferase activity"/>
    <property type="evidence" value="ECO:0007669"/>
    <property type="project" value="UniProtKB-EC"/>
</dbReference>
<dbReference type="AlphaFoldDB" id="A0A4Z1NT10"/>
<proteinExistence type="inferred from homology"/>
<dbReference type="NCBIfam" id="TIGR00080">
    <property type="entry name" value="pimt"/>
    <property type="match status" value="1"/>
</dbReference>
<dbReference type="Gene3D" id="3.40.50.150">
    <property type="entry name" value="Vaccinia Virus protein VP39"/>
    <property type="match status" value="1"/>
</dbReference>
<dbReference type="Pfam" id="PF01135">
    <property type="entry name" value="PCMT"/>
    <property type="match status" value="1"/>
</dbReference>
<organism evidence="8 9">
    <name type="scientific">Venturia nashicola</name>
    <dbReference type="NCBI Taxonomy" id="86259"/>
    <lineage>
        <taxon>Eukaryota</taxon>
        <taxon>Fungi</taxon>
        <taxon>Dikarya</taxon>
        <taxon>Ascomycota</taxon>
        <taxon>Pezizomycotina</taxon>
        <taxon>Dothideomycetes</taxon>
        <taxon>Pleosporomycetidae</taxon>
        <taxon>Venturiales</taxon>
        <taxon>Venturiaceae</taxon>
        <taxon>Venturia</taxon>
    </lineage>
</organism>
<dbReference type="GO" id="GO:0032259">
    <property type="term" value="P:methylation"/>
    <property type="evidence" value="ECO:0007669"/>
    <property type="project" value="UniProtKB-KW"/>
</dbReference>
<evidence type="ECO:0000313" key="8">
    <source>
        <dbReference type="EMBL" id="TID14048.1"/>
    </source>
</evidence>
<dbReference type="SUPFAM" id="SSF53335">
    <property type="entry name" value="S-adenosyl-L-methionine-dependent methyltransferases"/>
    <property type="match status" value="1"/>
</dbReference>
<evidence type="ECO:0000256" key="6">
    <source>
        <dbReference type="ARBA" id="ARBA00022679"/>
    </source>
</evidence>
<dbReference type="CDD" id="cd02440">
    <property type="entry name" value="AdoMet_MTases"/>
    <property type="match status" value="1"/>
</dbReference>
<keyword evidence="6" id="KW-0808">Transferase</keyword>
<dbReference type="InterPro" id="IPR000682">
    <property type="entry name" value="PCMT"/>
</dbReference>
<dbReference type="Proteomes" id="UP000298493">
    <property type="component" value="Unassembled WGS sequence"/>
</dbReference>
<name>A0A4Z1NT10_9PEZI</name>
<comment type="subcellular location">
    <subcellularLocation>
        <location evidence="1">Cytoplasm</location>
    </subcellularLocation>
</comment>
<dbReference type="InterPro" id="IPR029063">
    <property type="entry name" value="SAM-dependent_MTases_sf"/>
</dbReference>
<sequence length="225" mass="24227">MAWRSSGATNKDLINNLFNNGLIKNSRVKDAMLAVDRAHYAPRSPYEDSPQTIGHAATISAPHMHALALESLLPYLTPTSKVLDIGSGSGYLTHVLANLTSPSAVITGIDHIPALTSLAITNISKSPAGREMLTSGRVRFITGDGRKGYLAGEPYDCIHVGAAAAKHHDELVEQLKSPGRLFVPVEEEGEGMQYIWVIDKKEDGSVSKERTIGVKYVPLCDAPVK</sequence>
<dbReference type="EC" id="2.1.1.77" evidence="3"/>
<keyword evidence="7" id="KW-0949">S-adenosyl-L-methionine</keyword>
<keyword evidence="5" id="KW-0489">Methyltransferase</keyword>
<keyword evidence="4" id="KW-0963">Cytoplasm</keyword>
<evidence type="ECO:0000256" key="1">
    <source>
        <dbReference type="ARBA" id="ARBA00004496"/>
    </source>
</evidence>
<evidence type="ECO:0000256" key="7">
    <source>
        <dbReference type="ARBA" id="ARBA00022691"/>
    </source>
</evidence>
<evidence type="ECO:0000256" key="2">
    <source>
        <dbReference type="ARBA" id="ARBA00005369"/>
    </source>
</evidence>
<keyword evidence="9" id="KW-1185">Reference proteome</keyword>
<comment type="similarity">
    <text evidence="2">Belongs to the methyltransferase superfamily. L-isoaspartyl/D-aspartyl protein methyltransferase family.</text>
</comment>
<dbReference type="PANTHER" id="PTHR11579">
    <property type="entry name" value="PROTEIN-L-ISOASPARTATE O-METHYLTRANSFERASE"/>
    <property type="match status" value="1"/>
</dbReference>
<reference evidence="8 9" key="1">
    <citation type="submission" date="2019-04" db="EMBL/GenBank/DDBJ databases">
        <title>High contiguity whole genome sequence and gene annotation resource for two Venturia nashicola isolates.</title>
        <authorList>
            <person name="Prokchorchik M."/>
            <person name="Won K."/>
            <person name="Lee Y."/>
            <person name="Choi E.D."/>
            <person name="Segonzac C."/>
            <person name="Sohn K.H."/>
        </authorList>
    </citation>
    <scope>NUCLEOTIDE SEQUENCE [LARGE SCALE GENOMIC DNA]</scope>
    <source>
        <strain evidence="8 9">PRI2</strain>
    </source>
</reference>
<evidence type="ECO:0000256" key="4">
    <source>
        <dbReference type="ARBA" id="ARBA00022490"/>
    </source>
</evidence>
<accession>A0A4Z1NT10</accession>
<dbReference type="GO" id="GO:0003743">
    <property type="term" value="F:translation initiation factor activity"/>
    <property type="evidence" value="ECO:0007669"/>
    <property type="project" value="UniProtKB-KW"/>
</dbReference>
<evidence type="ECO:0000313" key="9">
    <source>
        <dbReference type="Proteomes" id="UP000298493"/>
    </source>
</evidence>
<gene>
    <name evidence="8" type="ORF">E6O75_ATG07280</name>
</gene>
<comment type="caution">
    <text evidence="8">The sequence shown here is derived from an EMBL/GenBank/DDBJ whole genome shotgun (WGS) entry which is preliminary data.</text>
</comment>
<dbReference type="EMBL" id="SNSC02000024">
    <property type="protein sequence ID" value="TID14048.1"/>
    <property type="molecule type" value="Genomic_DNA"/>
</dbReference>
<dbReference type="OrthoDB" id="73890at2759"/>
<dbReference type="PANTHER" id="PTHR11579:SF0">
    <property type="entry name" value="PROTEIN-L-ISOASPARTATE(D-ASPARTATE) O-METHYLTRANSFERASE"/>
    <property type="match status" value="1"/>
</dbReference>
<protein>
    <recommendedName>
        <fullName evidence="3">protein-L-isoaspartate(D-aspartate) O-methyltransferase</fullName>
        <ecNumber evidence="3">2.1.1.77</ecNumber>
    </recommendedName>
</protein>
<keyword evidence="8" id="KW-0396">Initiation factor</keyword>
<keyword evidence="8" id="KW-0648">Protein biosynthesis</keyword>
<dbReference type="STRING" id="86259.A0A4Z1NT10"/>
<dbReference type="GO" id="GO:0005737">
    <property type="term" value="C:cytoplasm"/>
    <property type="evidence" value="ECO:0007669"/>
    <property type="project" value="UniProtKB-SubCell"/>
</dbReference>
<evidence type="ECO:0000256" key="5">
    <source>
        <dbReference type="ARBA" id="ARBA00022603"/>
    </source>
</evidence>